<organism evidence="1 2">
    <name type="scientific">Nibrella viscosa</name>
    <dbReference type="NCBI Taxonomy" id="1084524"/>
    <lineage>
        <taxon>Bacteria</taxon>
        <taxon>Pseudomonadati</taxon>
        <taxon>Bacteroidota</taxon>
        <taxon>Cytophagia</taxon>
        <taxon>Cytophagales</taxon>
        <taxon>Spirosomataceae</taxon>
        <taxon>Nibrella</taxon>
    </lineage>
</organism>
<proteinExistence type="predicted"/>
<dbReference type="EMBL" id="BAABHB010000001">
    <property type="protein sequence ID" value="GAA4395189.1"/>
    <property type="molecule type" value="Genomic_DNA"/>
</dbReference>
<protein>
    <recommendedName>
        <fullName evidence="3">DUF104 domain-containing protein</fullName>
    </recommendedName>
</protein>
<dbReference type="Proteomes" id="UP001500936">
    <property type="component" value="Unassembled WGS sequence"/>
</dbReference>
<name>A0ABP8JSP0_9BACT</name>
<gene>
    <name evidence="1" type="ORF">GCM10023187_01760</name>
</gene>
<evidence type="ECO:0000313" key="2">
    <source>
        <dbReference type="Proteomes" id="UP001500936"/>
    </source>
</evidence>
<comment type="caution">
    <text evidence="1">The sequence shown here is derived from an EMBL/GenBank/DDBJ whole genome shotgun (WGS) entry which is preliminary data.</text>
</comment>
<sequence length="49" mass="5511">MKTVRGIYNNGELKLEEELPTEGAVEVVIVYNEKAVRPKKKSVVQLPTI</sequence>
<dbReference type="RefSeq" id="WP_345262986.1">
    <property type="nucleotide sequence ID" value="NZ_BAABHB010000001.1"/>
</dbReference>
<evidence type="ECO:0008006" key="3">
    <source>
        <dbReference type="Google" id="ProtNLM"/>
    </source>
</evidence>
<keyword evidence="2" id="KW-1185">Reference proteome</keyword>
<reference evidence="2" key="1">
    <citation type="journal article" date="2019" name="Int. J. Syst. Evol. Microbiol.">
        <title>The Global Catalogue of Microorganisms (GCM) 10K type strain sequencing project: providing services to taxonomists for standard genome sequencing and annotation.</title>
        <authorList>
            <consortium name="The Broad Institute Genomics Platform"/>
            <consortium name="The Broad Institute Genome Sequencing Center for Infectious Disease"/>
            <person name="Wu L."/>
            <person name="Ma J."/>
        </authorList>
    </citation>
    <scope>NUCLEOTIDE SEQUENCE [LARGE SCALE GENOMIC DNA]</scope>
    <source>
        <strain evidence="2">JCM 17925</strain>
    </source>
</reference>
<evidence type="ECO:0000313" key="1">
    <source>
        <dbReference type="EMBL" id="GAA4395189.1"/>
    </source>
</evidence>
<accession>A0ABP8JSP0</accession>